<reference evidence="1" key="1">
    <citation type="submission" date="2019-03" db="EMBL/GenBank/DDBJ databases">
        <authorList>
            <person name="Danneels B."/>
        </authorList>
    </citation>
    <scope>NUCLEOTIDE SEQUENCE</scope>
</reference>
<sequence>MTKLERFHGTDAFALHTMNHWNHVLEILLDKRKLFWRCSFQVPDHAGDVLADWLE</sequence>
<gene>
    <name evidence="1" type="ORF">AMP9_1961</name>
</gene>
<proteinExistence type="predicted"/>
<protein>
    <submittedName>
        <fullName evidence="1">Uncharacterized protein</fullName>
    </submittedName>
</protein>
<name>A0A484PIM2_9ZZZZ</name>
<evidence type="ECO:0000313" key="1">
    <source>
        <dbReference type="EMBL" id="VFR25496.1"/>
    </source>
</evidence>
<organism evidence="1">
    <name type="scientific">plant metagenome</name>
    <dbReference type="NCBI Taxonomy" id="1297885"/>
    <lineage>
        <taxon>unclassified sequences</taxon>
        <taxon>metagenomes</taxon>
        <taxon>organismal metagenomes</taxon>
    </lineage>
</organism>
<dbReference type="AlphaFoldDB" id="A0A484PIM2"/>
<accession>A0A484PIM2</accession>
<dbReference type="EMBL" id="CAADHY010000018">
    <property type="protein sequence ID" value="VFR25496.1"/>
    <property type="molecule type" value="Genomic_DNA"/>
</dbReference>